<evidence type="ECO:0000313" key="2">
    <source>
        <dbReference type="Proteomes" id="UP000660265"/>
    </source>
</evidence>
<organism evidence="1 2">
    <name type="scientific">Streptomyces camponoticapitis</name>
    <dbReference type="NCBI Taxonomy" id="1616125"/>
    <lineage>
        <taxon>Bacteria</taxon>
        <taxon>Bacillati</taxon>
        <taxon>Actinomycetota</taxon>
        <taxon>Actinomycetes</taxon>
        <taxon>Kitasatosporales</taxon>
        <taxon>Streptomycetaceae</taxon>
        <taxon>Streptomyces</taxon>
    </lineage>
</organism>
<sequence>MALDESIYAAVAQLLKARTRWPRLLALGEPFHGEETFPRLRNDLLRGLVDHQGCRCVALESDCLAGRLVDRHVLLGDGDLDRVMTDGISHGFGAAPGNRAMVEWLGEHNGTCPPADRVRFAGVDAPMEHSGARSPREPLRMLHTFLAANCEPVPHRWSRIDALIGDEDRWTNPEVIMDPSKAVGDSPEAHELRVITDDLGWLLTSLTPQVAGGCSPEALREAELGARTAAGLLAYHAVLARTDPNERLERGLGVRDAMMAANLRALATREHGNGPVLVFAQNEHLRRNPARMRIGPLEVPWVPAGAHLARTYGPQYAVIATAVGSAPHAGIDEPPADTLEGLLASTTSTPRLVSQGELTELATESPGLTTRTTDNPGYFPLSPTTLTDFDAVLFLPHIPPPTTGRATPLTG</sequence>
<name>A0ABQ2EAS7_9ACTN</name>
<dbReference type="InterPro" id="IPR007815">
    <property type="entry name" value="Emycin_Estase"/>
</dbReference>
<dbReference type="CDD" id="cd14728">
    <property type="entry name" value="Ere-like"/>
    <property type="match status" value="1"/>
</dbReference>
<dbReference type="Gene3D" id="3.40.1660.10">
    <property type="entry name" value="EreA-like (biosynthetic domain)"/>
    <property type="match status" value="1"/>
</dbReference>
<dbReference type="PANTHER" id="PTHR31299">
    <property type="entry name" value="ESTERASE, PUTATIVE (AFU_ORTHOLOGUE AFUA_1G05850)-RELATED"/>
    <property type="match status" value="1"/>
</dbReference>
<dbReference type="Proteomes" id="UP000660265">
    <property type="component" value="Unassembled WGS sequence"/>
</dbReference>
<protein>
    <submittedName>
        <fullName evidence="1">Erythromycin esterase</fullName>
    </submittedName>
</protein>
<dbReference type="Gene3D" id="3.30.1870.10">
    <property type="entry name" value="EreA-like, domain 2"/>
    <property type="match status" value="1"/>
</dbReference>
<gene>
    <name evidence="1" type="ORF">GCM10011583_34540</name>
</gene>
<dbReference type="EMBL" id="BMMV01000010">
    <property type="protein sequence ID" value="GGK00205.1"/>
    <property type="molecule type" value="Genomic_DNA"/>
</dbReference>
<comment type="caution">
    <text evidence="1">The sequence shown here is derived from an EMBL/GenBank/DDBJ whole genome shotgun (WGS) entry which is preliminary data.</text>
</comment>
<accession>A0ABQ2EAS7</accession>
<dbReference type="SUPFAM" id="SSF159501">
    <property type="entry name" value="EreA/ChaN-like"/>
    <property type="match status" value="1"/>
</dbReference>
<proteinExistence type="predicted"/>
<dbReference type="InterPro" id="IPR052036">
    <property type="entry name" value="Hydrolase/PRTase-associated"/>
</dbReference>
<dbReference type="PANTHER" id="PTHR31299:SF0">
    <property type="entry name" value="ESTERASE, PUTATIVE (AFU_ORTHOLOGUE AFUA_1G05850)-RELATED"/>
    <property type="match status" value="1"/>
</dbReference>
<keyword evidence="2" id="KW-1185">Reference proteome</keyword>
<dbReference type="Pfam" id="PF05139">
    <property type="entry name" value="Erythro_esteras"/>
    <property type="match status" value="1"/>
</dbReference>
<reference evidence="2" key="1">
    <citation type="journal article" date="2019" name="Int. J. Syst. Evol. Microbiol.">
        <title>The Global Catalogue of Microorganisms (GCM) 10K type strain sequencing project: providing services to taxonomists for standard genome sequencing and annotation.</title>
        <authorList>
            <consortium name="The Broad Institute Genomics Platform"/>
            <consortium name="The Broad Institute Genome Sequencing Center for Infectious Disease"/>
            <person name="Wu L."/>
            <person name="Ma J."/>
        </authorList>
    </citation>
    <scope>NUCLEOTIDE SEQUENCE [LARGE SCALE GENOMIC DNA]</scope>
    <source>
        <strain evidence="2">CGMCC 4.7275</strain>
    </source>
</reference>
<dbReference type="RefSeq" id="WP_189108362.1">
    <property type="nucleotide sequence ID" value="NZ_BMMV01000010.1"/>
</dbReference>
<evidence type="ECO:0000313" key="1">
    <source>
        <dbReference type="EMBL" id="GGK00205.1"/>
    </source>
</evidence>